<evidence type="ECO:0000313" key="3">
    <source>
        <dbReference type="Proteomes" id="UP000179797"/>
    </source>
</evidence>
<keyword evidence="1" id="KW-0732">Signal</keyword>
<feature type="signal peptide" evidence="1">
    <location>
        <begin position="1"/>
        <end position="20"/>
    </location>
</feature>
<name>A0A1S1Z1G7_FLAPC</name>
<dbReference type="Pfam" id="PF13584">
    <property type="entry name" value="BatD"/>
    <property type="match status" value="2"/>
</dbReference>
<evidence type="ECO:0008006" key="4">
    <source>
        <dbReference type="Google" id="ProtNLM"/>
    </source>
</evidence>
<dbReference type="RefSeq" id="WP_084812165.1">
    <property type="nucleotide sequence ID" value="NZ_JRYR02000001.1"/>
</dbReference>
<dbReference type="InterPro" id="IPR025738">
    <property type="entry name" value="BatD"/>
</dbReference>
<dbReference type="AlphaFoldDB" id="A0A1S1Z1G7"/>
<dbReference type="PANTHER" id="PTHR40940">
    <property type="entry name" value="PROTEIN BATD-RELATED"/>
    <property type="match status" value="1"/>
</dbReference>
<keyword evidence="3" id="KW-1185">Reference proteome</keyword>
<sequence>MVKKYIITIVCLLLGVSVWAQERATLFTTTTVNKKQVMVGEPFKVKLSIYTTTWFTKGLNFEDFQLPNALMVKDGRAIPNSMQIGKYKYAGVQQTYWVFPFSAGDNTFPSLTLEVETPDPGDYKGKKRTLKTKEKTIKVVPPPLGENPKEWLVSTNVRVKDTWNKDLSKVKVGDVLKRTITITAGNTLGPLIPIRTFDSLSWAGIYPESPTNSNYNNNEGYISGTQRQVITYLVQEAGTYTIPGIHVKYYHPYQKKSKEVHSKEHQIKVEENPNLSMLASLQDSLNKLNQIEEPKEVSPEKSWTDYVPESWREILIGLIILLLIYRYRPDQKINHIIQKKKATFSYKEGVIFDSLLSSIRKKKIDNILQHFNMWINILPNQSVSNYKQTLFDRLMSNQLSDLIDEVAEEKYKNGQDIISDDLKQRLSKQLKWDRKILLKIDKKESWKEQKTKELDDLNP</sequence>
<organism evidence="2 3">
    <name type="scientific">Flammeovirga pacifica</name>
    <dbReference type="NCBI Taxonomy" id="915059"/>
    <lineage>
        <taxon>Bacteria</taxon>
        <taxon>Pseudomonadati</taxon>
        <taxon>Bacteroidota</taxon>
        <taxon>Cytophagia</taxon>
        <taxon>Cytophagales</taxon>
        <taxon>Flammeovirgaceae</taxon>
        <taxon>Flammeovirga</taxon>
    </lineage>
</organism>
<dbReference type="EMBL" id="JRYR02000001">
    <property type="protein sequence ID" value="OHX67077.1"/>
    <property type="molecule type" value="Genomic_DNA"/>
</dbReference>
<evidence type="ECO:0000313" key="2">
    <source>
        <dbReference type="EMBL" id="OHX67077.1"/>
    </source>
</evidence>
<reference evidence="2 3" key="1">
    <citation type="journal article" date="2012" name="Int. J. Syst. Evol. Microbiol.">
        <title>Flammeovirga pacifica sp. nov., isolated from deep-sea sediment.</title>
        <authorList>
            <person name="Xu H."/>
            <person name="Fu Y."/>
            <person name="Yang N."/>
            <person name="Ding Z."/>
            <person name="Lai Q."/>
            <person name="Zeng R."/>
        </authorList>
    </citation>
    <scope>NUCLEOTIDE SEQUENCE [LARGE SCALE GENOMIC DNA]</scope>
    <source>
        <strain evidence="3">DSM 24597 / LMG 26175 / WPAGA1</strain>
    </source>
</reference>
<accession>A0A1S1Z1G7</accession>
<dbReference type="STRING" id="915059.NH26_12355"/>
<dbReference type="PANTHER" id="PTHR40940:SF2">
    <property type="entry name" value="BATD"/>
    <property type="match status" value="1"/>
</dbReference>
<proteinExistence type="predicted"/>
<gene>
    <name evidence="2" type="ORF">NH26_12355</name>
</gene>
<dbReference type="Proteomes" id="UP000179797">
    <property type="component" value="Unassembled WGS sequence"/>
</dbReference>
<dbReference type="OrthoDB" id="650166at2"/>
<feature type="chain" id="PRO_5013023652" description="Protein BatD" evidence="1">
    <location>
        <begin position="21"/>
        <end position="459"/>
    </location>
</feature>
<evidence type="ECO:0000256" key="1">
    <source>
        <dbReference type="SAM" id="SignalP"/>
    </source>
</evidence>
<protein>
    <recommendedName>
        <fullName evidence="4">Protein BatD</fullName>
    </recommendedName>
</protein>
<comment type="caution">
    <text evidence="2">The sequence shown here is derived from an EMBL/GenBank/DDBJ whole genome shotgun (WGS) entry which is preliminary data.</text>
</comment>